<evidence type="ECO:0000256" key="7">
    <source>
        <dbReference type="ARBA" id="ARBA00023002"/>
    </source>
</evidence>
<name>A0A1Q9ERY1_SYMMI</name>
<evidence type="ECO:0000256" key="2">
    <source>
        <dbReference type="ARBA" id="ARBA00022435"/>
    </source>
</evidence>
<evidence type="ECO:0000256" key="4">
    <source>
        <dbReference type="ARBA" id="ARBA00022723"/>
    </source>
</evidence>
<evidence type="ECO:0000256" key="1">
    <source>
        <dbReference type="ARBA" id="ARBA00001946"/>
    </source>
</evidence>
<dbReference type="OrthoDB" id="408849at2759"/>
<keyword evidence="4" id="KW-0479">Metal-binding</keyword>
<dbReference type="GO" id="GO:0046872">
    <property type="term" value="F:metal ion binding"/>
    <property type="evidence" value="ECO:0007669"/>
    <property type="project" value="UniProtKB-KW"/>
</dbReference>
<sequence length="251" mass="27554">MTAIACAQGAAASLAAALSRAVGRFLDANKNPSRKVKEIDNRGSHYWVARYWAEELASQEEEQRLKAAFSSVADQLKEKEVAILSDMIECQGKSVDIGGYYHVDKAKADVAMNPSATFNGIITRLAEGPDARCGEHTDEAQKKDYTGCFCGKRTTPQVGMRRLVAIGSCWLARGSDCSCADTRRPPPTESAWRIAQRAEVDELLEKHWVRARARGEGPDAAPTSLPRRLCRPKLRRLTPAAGQLGGTWRRP</sequence>
<keyword evidence="3" id="KW-0816">Tricarboxylic acid cycle</keyword>
<keyword evidence="7" id="KW-0560">Oxidoreductase</keyword>
<proteinExistence type="predicted"/>
<dbReference type="EMBL" id="LSRX01000082">
    <property type="protein sequence ID" value="OLQ10190.1"/>
    <property type="molecule type" value="Genomic_DNA"/>
</dbReference>
<dbReference type="PANTHER" id="PTHR36999:SF1">
    <property type="entry name" value="ISOCITRATE DEHYDROGENASE (NADP(+))"/>
    <property type="match status" value="1"/>
</dbReference>
<keyword evidence="5" id="KW-0460">Magnesium</keyword>
<evidence type="ECO:0000313" key="9">
    <source>
        <dbReference type="Proteomes" id="UP000186817"/>
    </source>
</evidence>
<evidence type="ECO:0000313" key="8">
    <source>
        <dbReference type="EMBL" id="OLQ10190.1"/>
    </source>
</evidence>
<keyword evidence="9" id="KW-1185">Reference proteome</keyword>
<dbReference type="InterPro" id="IPR004436">
    <property type="entry name" value="Isocitrate_DH_NADP_mono"/>
</dbReference>
<comment type="cofactor">
    <cofactor evidence="1">
        <name>Mg(2+)</name>
        <dbReference type="ChEBI" id="CHEBI:18420"/>
    </cofactor>
</comment>
<keyword evidence="2" id="KW-0329">Glyoxylate bypass</keyword>
<evidence type="ECO:0000256" key="6">
    <source>
        <dbReference type="ARBA" id="ARBA00022857"/>
    </source>
</evidence>
<organism evidence="8 9">
    <name type="scientific">Symbiodinium microadriaticum</name>
    <name type="common">Dinoflagellate</name>
    <name type="synonym">Zooxanthella microadriatica</name>
    <dbReference type="NCBI Taxonomy" id="2951"/>
    <lineage>
        <taxon>Eukaryota</taxon>
        <taxon>Sar</taxon>
        <taxon>Alveolata</taxon>
        <taxon>Dinophyceae</taxon>
        <taxon>Suessiales</taxon>
        <taxon>Symbiodiniaceae</taxon>
        <taxon>Symbiodinium</taxon>
    </lineage>
</organism>
<accession>A0A1Q9ERY1</accession>
<dbReference type="GO" id="GO:0006099">
    <property type="term" value="P:tricarboxylic acid cycle"/>
    <property type="evidence" value="ECO:0007669"/>
    <property type="project" value="UniProtKB-KW"/>
</dbReference>
<evidence type="ECO:0000256" key="3">
    <source>
        <dbReference type="ARBA" id="ARBA00022532"/>
    </source>
</evidence>
<keyword evidence="6" id="KW-0521">NADP</keyword>
<evidence type="ECO:0000256" key="5">
    <source>
        <dbReference type="ARBA" id="ARBA00022842"/>
    </source>
</evidence>
<dbReference type="PANTHER" id="PTHR36999">
    <property type="entry name" value="ISOCITRATE DEHYDROGENASE [NADP]"/>
    <property type="match status" value="1"/>
</dbReference>
<dbReference type="GO" id="GO:0006097">
    <property type="term" value="P:glyoxylate cycle"/>
    <property type="evidence" value="ECO:0007669"/>
    <property type="project" value="UniProtKB-KW"/>
</dbReference>
<dbReference type="SUPFAM" id="SSF53659">
    <property type="entry name" value="Isocitrate/Isopropylmalate dehydrogenase-like"/>
    <property type="match status" value="1"/>
</dbReference>
<dbReference type="Pfam" id="PF03971">
    <property type="entry name" value="IDH"/>
    <property type="match status" value="1"/>
</dbReference>
<dbReference type="GO" id="GO:0004450">
    <property type="term" value="F:isocitrate dehydrogenase (NADP+) activity"/>
    <property type="evidence" value="ECO:0007669"/>
    <property type="project" value="InterPro"/>
</dbReference>
<gene>
    <name evidence="8" type="primary">icd2</name>
    <name evidence="8" type="ORF">AK812_SmicGene6128</name>
</gene>
<comment type="caution">
    <text evidence="8">The sequence shown here is derived from an EMBL/GenBank/DDBJ whole genome shotgun (WGS) entry which is preliminary data.</text>
</comment>
<dbReference type="Proteomes" id="UP000186817">
    <property type="component" value="Unassembled WGS sequence"/>
</dbReference>
<protein>
    <submittedName>
        <fullName evidence="8">Isocitrate dehydrogenase [NADP] 2</fullName>
    </submittedName>
</protein>
<reference evidence="8 9" key="1">
    <citation type="submission" date="2016-02" db="EMBL/GenBank/DDBJ databases">
        <title>Genome analysis of coral dinoflagellate symbionts highlights evolutionary adaptations to a symbiotic lifestyle.</title>
        <authorList>
            <person name="Aranda M."/>
            <person name="Li Y."/>
            <person name="Liew Y.J."/>
            <person name="Baumgarten S."/>
            <person name="Simakov O."/>
            <person name="Wilson M."/>
            <person name="Piel J."/>
            <person name="Ashoor H."/>
            <person name="Bougouffa S."/>
            <person name="Bajic V.B."/>
            <person name="Ryu T."/>
            <person name="Ravasi T."/>
            <person name="Bayer T."/>
            <person name="Micklem G."/>
            <person name="Kim H."/>
            <person name="Bhak J."/>
            <person name="Lajeunesse T.C."/>
            <person name="Voolstra C.R."/>
        </authorList>
    </citation>
    <scope>NUCLEOTIDE SEQUENCE [LARGE SCALE GENOMIC DNA]</scope>
    <source>
        <strain evidence="8 9">CCMP2467</strain>
    </source>
</reference>
<dbReference type="AlphaFoldDB" id="A0A1Q9ERY1"/>